<evidence type="ECO:0000313" key="1">
    <source>
        <dbReference type="EMBL" id="SSZ39035.1"/>
    </source>
</evidence>
<dbReference type="InterPro" id="IPR006597">
    <property type="entry name" value="Sel1-like"/>
</dbReference>
<gene>
    <name evidence="1" type="ORF">NCTC12860_00222</name>
</gene>
<organism evidence="1 2">
    <name type="scientific">Bartonella grahamii</name>
    <dbReference type="NCBI Taxonomy" id="33045"/>
    <lineage>
        <taxon>Bacteria</taxon>
        <taxon>Pseudomonadati</taxon>
        <taxon>Pseudomonadota</taxon>
        <taxon>Alphaproteobacteria</taxon>
        <taxon>Hyphomicrobiales</taxon>
        <taxon>Bartonellaceae</taxon>
        <taxon>Bartonella</taxon>
    </lineage>
</organism>
<dbReference type="Pfam" id="PF08238">
    <property type="entry name" value="Sel1"/>
    <property type="match status" value="4"/>
</dbReference>
<sequence length="263" mass="29267">MVNRFQIWKKATIVVILGGFFSIVYAIDVNSLQEANDGSFYFFKRGMSAYKDGHINQAIAALRRAAKRGHIGANWKLGSIYANGDGVPKNDYKAYHFFAYIVEKGADLGSEDESYVSDALVKLAGYIKKGIPQSPVKPDPSYAAHLYMQAAMNYGNPKAQYHLGKIFLKGEGREKNLIQAARWFQLSAKKGNPSAQAMLGNMLLQEGKIVRGAALLTAAYEKANVKDRNWIRPLQEQAFALCNEFERRTAISLVADILKNNSF</sequence>
<dbReference type="Proteomes" id="UP000253846">
    <property type="component" value="Unassembled WGS sequence"/>
</dbReference>
<dbReference type="EMBL" id="UFTD01000001">
    <property type="protein sequence ID" value="SSZ39035.1"/>
    <property type="molecule type" value="Genomic_DNA"/>
</dbReference>
<dbReference type="InterPro" id="IPR011990">
    <property type="entry name" value="TPR-like_helical_dom_sf"/>
</dbReference>
<dbReference type="InterPro" id="IPR050767">
    <property type="entry name" value="Sel1_AlgK"/>
</dbReference>
<evidence type="ECO:0000313" key="2">
    <source>
        <dbReference type="Proteomes" id="UP000253846"/>
    </source>
</evidence>
<dbReference type="AlphaFoldDB" id="A0A336NAE6"/>
<protein>
    <submittedName>
        <fullName evidence="1">Sel1 repeat</fullName>
    </submittedName>
</protein>
<dbReference type="Gene3D" id="1.25.40.10">
    <property type="entry name" value="Tetratricopeptide repeat domain"/>
    <property type="match status" value="1"/>
</dbReference>
<name>A0A336NAE6_BARGR</name>
<dbReference type="SUPFAM" id="SSF81901">
    <property type="entry name" value="HCP-like"/>
    <property type="match status" value="1"/>
</dbReference>
<proteinExistence type="predicted"/>
<reference evidence="1 2" key="1">
    <citation type="submission" date="2018-06" db="EMBL/GenBank/DDBJ databases">
        <authorList>
            <consortium name="Pathogen Informatics"/>
            <person name="Doyle S."/>
        </authorList>
    </citation>
    <scope>NUCLEOTIDE SEQUENCE [LARGE SCALE GENOMIC DNA]</scope>
    <source>
        <strain evidence="1 2">NCTC12860</strain>
    </source>
</reference>
<dbReference type="OMA" id="YNAGDKQ"/>
<accession>A0A336NAE6</accession>
<dbReference type="SMART" id="SM00671">
    <property type="entry name" value="SEL1"/>
    <property type="match status" value="4"/>
</dbReference>
<dbReference type="PANTHER" id="PTHR11102">
    <property type="entry name" value="SEL-1-LIKE PROTEIN"/>
    <property type="match status" value="1"/>
</dbReference>
<dbReference type="PANTHER" id="PTHR11102:SF160">
    <property type="entry name" value="ERAD-ASSOCIATED E3 UBIQUITIN-PROTEIN LIGASE COMPONENT HRD3"/>
    <property type="match status" value="1"/>
</dbReference>
<dbReference type="RefSeq" id="WP_015856595.1">
    <property type="nucleotide sequence ID" value="NZ_CACVBG010000005.1"/>
</dbReference>